<gene>
    <name evidence="11" type="ORF">N803_03915</name>
</gene>
<keyword evidence="2" id="KW-1003">Cell membrane</keyword>
<feature type="transmembrane region" description="Helical" evidence="8">
    <location>
        <begin position="173"/>
        <end position="192"/>
    </location>
</feature>
<evidence type="ECO:0000256" key="7">
    <source>
        <dbReference type="SAM" id="MobiDB-lite"/>
    </source>
</evidence>
<dbReference type="InterPro" id="IPR050539">
    <property type="entry name" value="ThrE_Dicarb/AminoAcid_Exp"/>
</dbReference>
<feature type="transmembrane region" description="Helical" evidence="8">
    <location>
        <begin position="390"/>
        <end position="411"/>
    </location>
</feature>
<feature type="transmembrane region" description="Helical" evidence="8">
    <location>
        <begin position="340"/>
        <end position="359"/>
    </location>
</feature>
<proteinExistence type="inferred from homology"/>
<feature type="domain" description="Threonine/Serine exporter ThrE" evidence="10">
    <location>
        <begin position="347"/>
        <end position="479"/>
    </location>
</feature>
<protein>
    <recommendedName>
        <fullName evidence="13">Threonine/serine exporter family protein</fullName>
    </recommendedName>
</protein>
<sequence>MVADRYAVGRPPQPAVSEHDRRRRAWRLQGGPPTEPMPLVDLLRRTPYRNARVAIEAAEEARVREALDLAVRLGELMLRSGAGAPQVEGSVAAVCAAAGLNHVEIDITLQSLLVHAHIDPAHAVTELRVVRSTRHDYARLVAVHELVDAFVSGHIELPEAIEQLRDIKRTRRIWPDWAVTVATAALAAAVAVMIGASLFTAGVTVLVVLGVSAVSALLGPFHLPDFYSNAVSAFVATALAWVAYALGAQGWIPLGGKDFAFIVAGGIVALLPGRTMASAVEDVISGYAVTGAGRLLAVTVSLTGLIIGVAVALSATIRLTEAMSFTFVSPSVLELRTSQAEWWASLAGAFIVGACGSVTMQTRRRLVLPTAALALAAGGAYALLTRVGDVGAVTATGIAAVALGFVGRLVALRLGAPAMAVVVPASFGLLPGLTIFRGLYELVGQNSTDIGTLSFQAGVATLLGAAGVLLAIATGTTLGEIFASRWDRRMARVRRRDRV</sequence>
<dbReference type="Proteomes" id="UP000030011">
    <property type="component" value="Unassembled WGS sequence"/>
</dbReference>
<evidence type="ECO:0000259" key="9">
    <source>
        <dbReference type="Pfam" id="PF06738"/>
    </source>
</evidence>
<dbReference type="Pfam" id="PF06738">
    <property type="entry name" value="ThrE"/>
    <property type="match status" value="1"/>
</dbReference>
<reference evidence="11 12" key="1">
    <citation type="submission" date="2013-08" db="EMBL/GenBank/DDBJ databases">
        <title>The genome sequence of Knoellia subterranea.</title>
        <authorList>
            <person name="Zhu W."/>
            <person name="Wang G."/>
        </authorList>
    </citation>
    <scope>NUCLEOTIDE SEQUENCE [LARGE SCALE GENOMIC DNA]</scope>
    <source>
        <strain evidence="11 12">KCTC 19937</strain>
    </source>
</reference>
<feature type="transmembrane region" description="Helical" evidence="8">
    <location>
        <begin position="259"/>
        <end position="280"/>
    </location>
</feature>
<keyword evidence="4 8" id="KW-1133">Transmembrane helix</keyword>
<evidence type="ECO:0008006" key="13">
    <source>
        <dbReference type="Google" id="ProtNLM"/>
    </source>
</evidence>
<dbReference type="GO" id="GO:0022857">
    <property type="term" value="F:transmembrane transporter activity"/>
    <property type="evidence" value="ECO:0007669"/>
    <property type="project" value="InterPro"/>
</dbReference>
<feature type="transmembrane region" description="Helical" evidence="8">
    <location>
        <begin position="226"/>
        <end position="247"/>
    </location>
</feature>
<feature type="domain" description="Threonine/serine exporter-like N-terminal" evidence="9">
    <location>
        <begin position="68"/>
        <end position="314"/>
    </location>
</feature>
<dbReference type="GO" id="GO:0015744">
    <property type="term" value="P:succinate transport"/>
    <property type="evidence" value="ECO:0007669"/>
    <property type="project" value="TreeGrafter"/>
</dbReference>
<evidence type="ECO:0000256" key="3">
    <source>
        <dbReference type="ARBA" id="ARBA00022692"/>
    </source>
</evidence>
<feature type="transmembrane region" description="Helical" evidence="8">
    <location>
        <begin position="460"/>
        <end position="486"/>
    </location>
</feature>
<comment type="subcellular location">
    <subcellularLocation>
        <location evidence="1">Cell membrane</location>
        <topology evidence="1">Multi-pass membrane protein</topology>
    </subcellularLocation>
</comment>
<organism evidence="11 12">
    <name type="scientific">Knoellia subterranea KCTC 19937</name>
    <dbReference type="NCBI Taxonomy" id="1385521"/>
    <lineage>
        <taxon>Bacteria</taxon>
        <taxon>Bacillati</taxon>
        <taxon>Actinomycetota</taxon>
        <taxon>Actinomycetes</taxon>
        <taxon>Micrococcales</taxon>
        <taxon>Intrasporangiaceae</taxon>
        <taxon>Knoellia</taxon>
    </lineage>
</organism>
<feature type="region of interest" description="Disordered" evidence="7">
    <location>
        <begin position="1"/>
        <end position="33"/>
    </location>
</feature>
<evidence type="ECO:0000256" key="2">
    <source>
        <dbReference type="ARBA" id="ARBA00022475"/>
    </source>
</evidence>
<dbReference type="eggNOG" id="COG2966">
    <property type="taxonomic scope" value="Bacteria"/>
</dbReference>
<dbReference type="STRING" id="1385521.N803_03915"/>
<keyword evidence="5 8" id="KW-0472">Membrane</keyword>
<dbReference type="AlphaFoldDB" id="A0A0A0JHR9"/>
<dbReference type="InterPro" id="IPR024528">
    <property type="entry name" value="ThrE_2"/>
</dbReference>
<evidence type="ECO:0000313" key="11">
    <source>
        <dbReference type="EMBL" id="KGN36668.1"/>
    </source>
</evidence>
<feature type="transmembrane region" description="Helical" evidence="8">
    <location>
        <begin position="292"/>
        <end position="320"/>
    </location>
</feature>
<comment type="caution">
    <text evidence="11">The sequence shown here is derived from an EMBL/GenBank/DDBJ whole genome shotgun (WGS) entry which is preliminary data.</text>
</comment>
<evidence type="ECO:0000256" key="5">
    <source>
        <dbReference type="ARBA" id="ARBA00023136"/>
    </source>
</evidence>
<evidence type="ECO:0000256" key="8">
    <source>
        <dbReference type="SAM" id="Phobius"/>
    </source>
</evidence>
<feature type="transmembrane region" description="Helical" evidence="8">
    <location>
        <begin position="418"/>
        <end position="440"/>
    </location>
</feature>
<dbReference type="PANTHER" id="PTHR34390">
    <property type="entry name" value="UPF0442 PROTEIN YJJB-RELATED"/>
    <property type="match status" value="1"/>
</dbReference>
<evidence type="ECO:0000313" key="12">
    <source>
        <dbReference type="Proteomes" id="UP000030011"/>
    </source>
</evidence>
<accession>A0A0A0JHR9</accession>
<dbReference type="InterPro" id="IPR010619">
    <property type="entry name" value="ThrE-like_N"/>
</dbReference>
<evidence type="ECO:0000256" key="4">
    <source>
        <dbReference type="ARBA" id="ARBA00022989"/>
    </source>
</evidence>
<keyword evidence="12" id="KW-1185">Reference proteome</keyword>
<feature type="transmembrane region" description="Helical" evidence="8">
    <location>
        <begin position="198"/>
        <end position="219"/>
    </location>
</feature>
<dbReference type="GO" id="GO:0005886">
    <property type="term" value="C:plasma membrane"/>
    <property type="evidence" value="ECO:0007669"/>
    <property type="project" value="UniProtKB-SubCell"/>
</dbReference>
<dbReference type="Pfam" id="PF12821">
    <property type="entry name" value="ThrE_2"/>
    <property type="match status" value="1"/>
</dbReference>
<dbReference type="PANTHER" id="PTHR34390:SF2">
    <property type="entry name" value="SUCCINATE TRANSPORTER SUBUNIT YJJP-RELATED"/>
    <property type="match status" value="1"/>
</dbReference>
<dbReference type="EMBL" id="AVPK01000009">
    <property type="protein sequence ID" value="KGN36668.1"/>
    <property type="molecule type" value="Genomic_DNA"/>
</dbReference>
<comment type="similarity">
    <text evidence="6">Belongs to the ThrE exporter (TC 2.A.79) family.</text>
</comment>
<feature type="transmembrane region" description="Helical" evidence="8">
    <location>
        <begin position="366"/>
        <end position="384"/>
    </location>
</feature>
<evidence type="ECO:0000256" key="1">
    <source>
        <dbReference type="ARBA" id="ARBA00004651"/>
    </source>
</evidence>
<evidence type="ECO:0000259" key="10">
    <source>
        <dbReference type="Pfam" id="PF12821"/>
    </source>
</evidence>
<evidence type="ECO:0000256" key="6">
    <source>
        <dbReference type="ARBA" id="ARBA00034125"/>
    </source>
</evidence>
<keyword evidence="3 8" id="KW-0812">Transmembrane</keyword>
<name>A0A0A0JHR9_9MICO</name>